<feature type="repeat" description="PPR" evidence="2">
    <location>
        <begin position="305"/>
        <end position="339"/>
    </location>
</feature>
<dbReference type="OrthoDB" id="185373at2759"/>
<proteinExistence type="predicted"/>
<evidence type="ECO:0000313" key="4">
    <source>
        <dbReference type="Proteomes" id="UP000603453"/>
    </source>
</evidence>
<protein>
    <recommendedName>
        <fullName evidence="5">Pentacotripeptide-repeat region of PRORP domain-containing protein</fullName>
    </recommendedName>
</protein>
<reference evidence="3" key="1">
    <citation type="submission" date="2020-12" db="EMBL/GenBank/DDBJ databases">
        <title>Metabolic potential, ecology and presence of endohyphal bacteria is reflected in genomic diversity of Mucoromycotina.</title>
        <authorList>
            <person name="Muszewska A."/>
            <person name="Okrasinska A."/>
            <person name="Steczkiewicz K."/>
            <person name="Drgas O."/>
            <person name="Orlowska M."/>
            <person name="Perlinska-Lenart U."/>
            <person name="Aleksandrzak-Piekarczyk T."/>
            <person name="Szatraj K."/>
            <person name="Zielenkiewicz U."/>
            <person name="Pilsyk S."/>
            <person name="Malc E."/>
            <person name="Mieczkowski P."/>
            <person name="Kruszewska J.S."/>
            <person name="Biernat P."/>
            <person name="Pawlowska J."/>
        </authorList>
    </citation>
    <scope>NUCLEOTIDE SEQUENCE</scope>
    <source>
        <strain evidence="3">WA0000017839</strain>
    </source>
</reference>
<dbReference type="Pfam" id="PF13812">
    <property type="entry name" value="PPR_3"/>
    <property type="match status" value="2"/>
</dbReference>
<feature type="repeat" description="PPR" evidence="2">
    <location>
        <begin position="520"/>
        <end position="554"/>
    </location>
</feature>
<name>A0A8H7QHS5_9FUNG</name>
<keyword evidence="1" id="KW-0677">Repeat</keyword>
<keyword evidence="4" id="KW-1185">Reference proteome</keyword>
<dbReference type="Pfam" id="PF13041">
    <property type="entry name" value="PPR_2"/>
    <property type="match status" value="1"/>
</dbReference>
<sequence length="730" mass="82889">MRPALSFSSRRAKPSNCLLKQCEIERNKRSFLTCATKTTPTTAKRPQLPALWFLVTRSSSSQASLKQVKNTENATKKFHPRSMNKETNLDSLLLFLSTCSLTPKEIFKSLRTALYNTTQYDSKKAWLIYQSMVHYQVDKYLKPNNYGFLLCVLKYGDSVPQMLTVLENMKSHPGEDSFPSAYHLSQVLFAMSRYGLVQEACDIVRLTTAKADSSGKTDSYPTANHYHSLVIALKNNKSIDSKSIESVSKLMVDGMEKRDILLHNSTLSTMLSLFSSQQQSKLQFLKAMDLVNSKNQHTQKSHPYNEYIYTSLISGFARQGDSESAKRLFDEMKKHKIPPNQVTFAALMEAYSKAGDFTSAIRLLTDHQRRYRKLSNHMVTSLLVNAIRHNNLTVAENTAKFVACKKMKIKDMDNMTRTALIWLKTKQNVDDARKKFDELYELDKDLVNHIMTNHLVIGYGLKNDKENVIKSYNLNRKMRPATTAEQMRSNHHLTNALFHCRDVPAALGVFASMRSQDIPDDVTLAMVIQGLILNNENNLAWRLFKTLQSDGIEPNLHAYTSVLKLLGHRDVDIKKKQNDVGVDSDLALSAGIRSPSLDYLHSTVPSTTEALSLFRRMTGFQQPNVYTYTTLISCFAKYNISRAISIFDHMCATGVSPTVETYTSILQGCAIFRNSQMALSVFNHMCESRIEPNAVTWRYLLKSLLRSRIDKSQIDKIAEMAKKALDKKVD</sequence>
<evidence type="ECO:0008006" key="5">
    <source>
        <dbReference type="Google" id="ProtNLM"/>
    </source>
</evidence>
<feature type="repeat" description="PPR" evidence="2">
    <location>
        <begin position="624"/>
        <end position="657"/>
    </location>
</feature>
<evidence type="ECO:0000256" key="1">
    <source>
        <dbReference type="ARBA" id="ARBA00022737"/>
    </source>
</evidence>
<dbReference type="InterPro" id="IPR051222">
    <property type="entry name" value="PPR/CCM1_RNA-binding"/>
</dbReference>
<dbReference type="EMBL" id="JAEPRD010000261">
    <property type="protein sequence ID" value="KAG2192902.1"/>
    <property type="molecule type" value="Genomic_DNA"/>
</dbReference>
<dbReference type="PROSITE" id="PS51375">
    <property type="entry name" value="PPR"/>
    <property type="match status" value="4"/>
</dbReference>
<evidence type="ECO:0000313" key="3">
    <source>
        <dbReference type="EMBL" id="KAG2192902.1"/>
    </source>
</evidence>
<dbReference type="Gene3D" id="1.25.40.10">
    <property type="entry name" value="Tetratricopeptide repeat domain"/>
    <property type="match status" value="3"/>
</dbReference>
<dbReference type="PANTHER" id="PTHR47942">
    <property type="entry name" value="TETRATRICOPEPTIDE REPEAT (TPR)-LIKE SUPERFAMILY PROTEIN-RELATED"/>
    <property type="match status" value="1"/>
</dbReference>
<dbReference type="NCBIfam" id="TIGR00756">
    <property type="entry name" value="PPR"/>
    <property type="match status" value="3"/>
</dbReference>
<dbReference type="InterPro" id="IPR011990">
    <property type="entry name" value="TPR-like_helical_dom_sf"/>
</dbReference>
<dbReference type="AlphaFoldDB" id="A0A8H7QHS5"/>
<evidence type="ECO:0000256" key="2">
    <source>
        <dbReference type="PROSITE-ProRule" id="PRU00708"/>
    </source>
</evidence>
<dbReference type="InterPro" id="IPR002885">
    <property type="entry name" value="PPR_rpt"/>
</dbReference>
<feature type="repeat" description="PPR" evidence="2">
    <location>
        <begin position="658"/>
        <end position="692"/>
    </location>
</feature>
<accession>A0A8H7QHS5</accession>
<dbReference type="PANTHER" id="PTHR47942:SF63">
    <property type="entry name" value="PENTATRICOPEPTIDE REPEAT-CONTAINING PROTEIN"/>
    <property type="match status" value="1"/>
</dbReference>
<gene>
    <name evidence="3" type="ORF">INT47_011144</name>
</gene>
<dbReference type="Proteomes" id="UP000603453">
    <property type="component" value="Unassembled WGS sequence"/>
</dbReference>
<organism evidence="3 4">
    <name type="scientific">Mucor saturninus</name>
    <dbReference type="NCBI Taxonomy" id="64648"/>
    <lineage>
        <taxon>Eukaryota</taxon>
        <taxon>Fungi</taxon>
        <taxon>Fungi incertae sedis</taxon>
        <taxon>Mucoromycota</taxon>
        <taxon>Mucoromycotina</taxon>
        <taxon>Mucoromycetes</taxon>
        <taxon>Mucorales</taxon>
        <taxon>Mucorineae</taxon>
        <taxon>Mucoraceae</taxon>
        <taxon>Mucor</taxon>
    </lineage>
</organism>
<comment type="caution">
    <text evidence="3">The sequence shown here is derived from an EMBL/GenBank/DDBJ whole genome shotgun (WGS) entry which is preliminary data.</text>
</comment>